<evidence type="ECO:0000256" key="1">
    <source>
        <dbReference type="ARBA" id="ARBA00004604"/>
    </source>
</evidence>
<evidence type="ECO:0000256" key="6">
    <source>
        <dbReference type="SAM" id="Phobius"/>
    </source>
</evidence>
<feature type="domain" description="Nrap protein" evidence="10">
    <location>
        <begin position="906"/>
        <end position="1102"/>
    </location>
</feature>
<keyword evidence="6" id="KW-0472">Membrane</keyword>
<evidence type="ECO:0000313" key="14">
    <source>
        <dbReference type="Proteomes" id="UP000717515"/>
    </source>
</evidence>
<dbReference type="GO" id="GO:0006409">
    <property type="term" value="P:tRNA export from nucleus"/>
    <property type="evidence" value="ECO:0007669"/>
    <property type="project" value="TreeGrafter"/>
</dbReference>
<dbReference type="PANTHER" id="PTHR17972:SF0">
    <property type="entry name" value="NUCLEOLAR PROTEIN 6"/>
    <property type="match status" value="1"/>
</dbReference>
<feature type="transmembrane region" description="Helical" evidence="6">
    <location>
        <begin position="12"/>
        <end position="37"/>
    </location>
</feature>
<evidence type="ECO:0000256" key="3">
    <source>
        <dbReference type="ARBA" id="ARBA00022884"/>
    </source>
</evidence>
<comment type="similarity">
    <text evidence="2">Belongs to the NRAP family.</text>
</comment>
<feature type="domain" description="Nrap protein" evidence="8">
    <location>
        <begin position="564"/>
        <end position="710"/>
    </location>
</feature>
<evidence type="ECO:0000259" key="9">
    <source>
        <dbReference type="Pfam" id="PF17404"/>
    </source>
</evidence>
<dbReference type="Proteomes" id="UP000717515">
    <property type="component" value="Unassembled WGS sequence"/>
</dbReference>
<dbReference type="PANTHER" id="PTHR17972">
    <property type="entry name" value="NUCLEOLAR RNA-ASSOCIATED PROTEIN"/>
    <property type="match status" value="1"/>
</dbReference>
<feature type="transmembrane region" description="Helical" evidence="6">
    <location>
        <begin position="126"/>
        <end position="147"/>
    </location>
</feature>
<dbReference type="Gene3D" id="1.10.1410.10">
    <property type="match status" value="2"/>
</dbReference>
<name>A0A9P8ACN5_MORAP</name>
<evidence type="ECO:0000259" key="12">
    <source>
        <dbReference type="Pfam" id="PF17407"/>
    </source>
</evidence>
<dbReference type="Pfam" id="PF17404">
    <property type="entry name" value="Nrap_D3"/>
    <property type="match status" value="1"/>
</dbReference>
<dbReference type="Pfam" id="PF17407">
    <property type="entry name" value="Nrap_D6"/>
    <property type="match status" value="1"/>
</dbReference>
<dbReference type="Pfam" id="PF03813">
    <property type="entry name" value="Nrap"/>
    <property type="match status" value="1"/>
</dbReference>
<feature type="region of interest" description="Disordered" evidence="5">
    <location>
        <begin position="1195"/>
        <end position="1215"/>
    </location>
</feature>
<feature type="domain" description="Nrap protein" evidence="12">
    <location>
        <begin position="1285"/>
        <end position="1443"/>
    </location>
</feature>
<evidence type="ECO:0000256" key="2">
    <source>
        <dbReference type="ARBA" id="ARBA00006674"/>
    </source>
</evidence>
<dbReference type="SUPFAM" id="SSF81631">
    <property type="entry name" value="PAP/OAS1 substrate-binding domain"/>
    <property type="match status" value="1"/>
</dbReference>
<keyword evidence="3" id="KW-0694">RNA-binding</keyword>
<comment type="subcellular location">
    <subcellularLocation>
        <location evidence="1">Nucleus</location>
        <location evidence="1">Nucleolus</location>
    </subcellularLocation>
</comment>
<gene>
    <name evidence="13" type="ORF">KVV02_006491</name>
</gene>
<dbReference type="InterPro" id="IPR035082">
    <property type="entry name" value="Nrap_D1"/>
</dbReference>
<evidence type="ECO:0008006" key="15">
    <source>
        <dbReference type="Google" id="ProtNLM"/>
    </source>
</evidence>
<dbReference type="GO" id="GO:0032545">
    <property type="term" value="C:CURI complex"/>
    <property type="evidence" value="ECO:0007669"/>
    <property type="project" value="TreeGrafter"/>
</dbReference>
<sequence length="1453" mass="163394">MVEARRFHSNFLFVIPLTQGVLLVIILDFCKNAVYFVNQLKTLSTQQGKDPAYLAAQYIYVVWLFLMIAKALVGFWANLKFKIRWMSKYNILLGLDSVFEFVRTMLGLTIFEDMSRLDEAAIIRVYCARFFLLMLQCYGFFCCWIHLKWVLVEMPQLETPTLPRQSLLGLMFPRATSLPEFRSGLARSETGSAEGSGARPTAVGVQTEMVRKVVEPESESSAEEFDDMIDEEEDDDDEDDEEEGDYIEGEDQDMPSDDSADDDQIEEDQDEFMAAAEQDATSNPQNPMGVKNSSLYKAPTNDEIQGLQESSDLFKSNIFKLQIEELLKEVQIDYKKAQPLEAALRKLKEIFDRTPEHQELSLAAIKSNMKKKSIVIPFPSPEPASDIQYTFGYSAPSAMHLVGSFPLKTVAKNRHGWSVDVAVEMPEELFQEKDHMNYRYFYKRAYYLSVLAAAIQDKRSGMSSTRTEFSTLNGDQRKPILILHPSGDKKETDFKKMKCTIRIIPYIPASVFPAQRLAPGRNNVRSADATEQLPTPQYNTALQQDTAFTSHLTFLYQHSKNCAAFKDGCILLKVWATQRGLIRRTNEGFNGFLLEMLMAYLLQGGGANGGKKLANGFSSYQLAKGTIDYIAQHDFDAQPIFMGQQTSSGEFSKDAFISNFEVVIVDPSGKINLAGHVSKAALDELQHEARLAMKFFTESSDDKFEALFLKRVDNPMLRFDNVVKIHAPKNLAQLKAYTKTAALDYPSPFVHFAHSIAPLLKRGLTNRVHLVATRYEPLENWATSSEGPDFGSDSVITVGLLLNHEESSRLVDLGPPADDQEAAKVFRSLWGSKAELRRFKDGSILESAVWEAQGTDARHLIVGQMIGYLLKHHLSVPHESVHYWAGQLNKFIRYNSKVVPERLFDNKAAAASGFQDVIAAFESLTKAIKTAEDMPLSVTHMYFASPAARLSSTFIPQARDFNVPATNFPDSAQYVEPLDVIIQFESSQKWPDNLKAIQRMKTAFYLRLADKIKYKGMRSTVVEEAQEESLGLNGYMDVRVAPGYVFRCRISHEREMTLCETVISDRKSSQSLKDQHQRALDVYNKYFVQAPMHTFQMHALCHMHPSLSQTIRLTKRWVSAHWLAPFFNDETLELLSAAVYVDPAPWTAPASGFVGFARTLNLLANWDWKHEPLVVDLTGEMTAKEREEIRHNFANTRKNMTATSSTTSPQSKTTSISRDHANMFIATNKDLLSKWWTWQSPSPMIVARLRTLAKTSLEHMTMITSSSATTSSLALNPLFITPTVHYDAVIDLDPAMCTRYAQNLAPDAQHFVTKGDKYKNLGALQKSVFGDEILIGFDPAAEYLAELQRVYGDIALFFHDRYGGTQIGVLWNPVSLSPRAWKVNLGFNNKPADVNKDGVLEIKEKDAQAKAGKGGAGSKLVVPNIEALMSEMERVGHGLVRTVQVNRDPSASS</sequence>
<feature type="compositionally biased region" description="Low complexity" evidence="5">
    <location>
        <begin position="1201"/>
        <end position="1215"/>
    </location>
</feature>
<evidence type="ECO:0000259" key="8">
    <source>
        <dbReference type="Pfam" id="PF17403"/>
    </source>
</evidence>
<feature type="compositionally biased region" description="Polar residues" evidence="5">
    <location>
        <begin position="279"/>
        <end position="295"/>
    </location>
</feature>
<reference evidence="13" key="1">
    <citation type="submission" date="2021-07" db="EMBL/GenBank/DDBJ databases">
        <title>Draft genome of Mortierella alpina, strain LL118, isolated from an aspen leaf litter sample.</title>
        <authorList>
            <person name="Yang S."/>
            <person name="Vinatzer B.A."/>
        </authorList>
    </citation>
    <scope>NUCLEOTIDE SEQUENCE</scope>
    <source>
        <strain evidence="13">LL118</strain>
    </source>
</reference>
<dbReference type="EMBL" id="JAIFTL010000010">
    <property type="protein sequence ID" value="KAG9327014.1"/>
    <property type="molecule type" value="Genomic_DNA"/>
</dbReference>
<accession>A0A9P8ACN5</accession>
<comment type="caution">
    <text evidence="13">The sequence shown here is derived from an EMBL/GenBank/DDBJ whole genome shotgun (WGS) entry which is preliminary data.</text>
</comment>
<feature type="compositionally biased region" description="Acidic residues" evidence="5">
    <location>
        <begin position="216"/>
        <end position="265"/>
    </location>
</feature>
<feature type="region of interest" description="Disordered" evidence="5">
    <location>
        <begin position="277"/>
        <end position="296"/>
    </location>
</feature>
<dbReference type="Pfam" id="PF17403">
    <property type="entry name" value="Nrap_D2"/>
    <property type="match status" value="1"/>
</dbReference>
<dbReference type="InterPro" id="IPR035370">
    <property type="entry name" value="Nrap_D5"/>
</dbReference>
<feature type="domain" description="Nrap protein" evidence="11">
    <location>
        <begin position="1104"/>
        <end position="1268"/>
    </location>
</feature>
<dbReference type="Gene3D" id="3.30.70.3030">
    <property type="match status" value="1"/>
</dbReference>
<dbReference type="GO" id="GO:0034456">
    <property type="term" value="C:UTP-C complex"/>
    <property type="evidence" value="ECO:0007669"/>
    <property type="project" value="TreeGrafter"/>
</dbReference>
<keyword evidence="6" id="KW-0812">Transmembrane</keyword>
<feature type="region of interest" description="Disordered" evidence="5">
    <location>
        <begin position="185"/>
        <end position="265"/>
    </location>
</feature>
<evidence type="ECO:0000313" key="13">
    <source>
        <dbReference type="EMBL" id="KAG9327014.1"/>
    </source>
</evidence>
<dbReference type="GO" id="GO:0006364">
    <property type="term" value="P:rRNA processing"/>
    <property type="evidence" value="ECO:0007669"/>
    <property type="project" value="TreeGrafter"/>
</dbReference>
<feature type="domain" description="Nrap protein" evidence="7">
    <location>
        <begin position="419"/>
        <end position="560"/>
    </location>
</feature>
<keyword evidence="4" id="KW-0539">Nucleus</keyword>
<evidence type="ECO:0000256" key="4">
    <source>
        <dbReference type="ARBA" id="ARBA00023242"/>
    </source>
</evidence>
<protein>
    <recommendedName>
        <fullName evidence="15">U3 small nucleolar RNA-associated protein 22</fullName>
    </recommendedName>
</protein>
<keyword evidence="6" id="KW-1133">Transmembrane helix</keyword>
<dbReference type="InterPro" id="IPR035369">
    <property type="entry name" value="Nrap_D4"/>
</dbReference>
<proteinExistence type="inferred from homology"/>
<feature type="domain" description="Nrap protein" evidence="9">
    <location>
        <begin position="715"/>
        <end position="875"/>
    </location>
</feature>
<dbReference type="GO" id="GO:0003723">
    <property type="term" value="F:RNA binding"/>
    <property type="evidence" value="ECO:0007669"/>
    <property type="project" value="UniProtKB-KW"/>
</dbReference>
<evidence type="ECO:0000259" key="7">
    <source>
        <dbReference type="Pfam" id="PF03813"/>
    </source>
</evidence>
<dbReference type="Pfam" id="PF17406">
    <property type="entry name" value="Nrap_D5"/>
    <property type="match status" value="1"/>
</dbReference>
<evidence type="ECO:0000256" key="5">
    <source>
        <dbReference type="SAM" id="MobiDB-lite"/>
    </source>
</evidence>
<organism evidence="13 14">
    <name type="scientific">Mortierella alpina</name>
    <name type="common">Oleaginous fungus</name>
    <name type="synonym">Mortierella renispora</name>
    <dbReference type="NCBI Taxonomy" id="64518"/>
    <lineage>
        <taxon>Eukaryota</taxon>
        <taxon>Fungi</taxon>
        <taxon>Fungi incertae sedis</taxon>
        <taxon>Mucoromycota</taxon>
        <taxon>Mortierellomycotina</taxon>
        <taxon>Mortierellomycetes</taxon>
        <taxon>Mortierellales</taxon>
        <taxon>Mortierellaceae</taxon>
        <taxon>Mortierella</taxon>
    </lineage>
</organism>
<feature type="transmembrane region" description="Helical" evidence="6">
    <location>
        <begin position="57"/>
        <end position="79"/>
    </location>
</feature>
<evidence type="ECO:0000259" key="11">
    <source>
        <dbReference type="Pfam" id="PF17406"/>
    </source>
</evidence>
<dbReference type="InterPro" id="IPR035371">
    <property type="entry name" value="Nrap_D6"/>
</dbReference>
<evidence type="ECO:0000259" key="10">
    <source>
        <dbReference type="Pfam" id="PF17405"/>
    </source>
</evidence>
<dbReference type="GO" id="GO:0032040">
    <property type="term" value="C:small-subunit processome"/>
    <property type="evidence" value="ECO:0007669"/>
    <property type="project" value="TreeGrafter"/>
</dbReference>
<dbReference type="Pfam" id="PF17405">
    <property type="entry name" value="Nrap_D4"/>
    <property type="match status" value="1"/>
</dbReference>
<dbReference type="InterPro" id="IPR035368">
    <property type="entry name" value="Nrap_D3"/>
</dbReference>
<dbReference type="InterPro" id="IPR035367">
    <property type="entry name" value="Nrap_D2"/>
</dbReference>
<dbReference type="InterPro" id="IPR005554">
    <property type="entry name" value="NOL6/Upt22"/>
</dbReference>